<dbReference type="EMBL" id="HACA01028522">
    <property type="protein sequence ID" value="CDW45883.1"/>
    <property type="molecule type" value="Transcribed_RNA"/>
</dbReference>
<sequence length="49" mass="5583">NNATLNGKYLSSVYLKPSLEKEFIINQSGHVASDSKWNKNGHWKQCSLF</sequence>
<evidence type="ECO:0000313" key="1">
    <source>
        <dbReference type="EMBL" id="CDW45883.1"/>
    </source>
</evidence>
<reference evidence="1" key="1">
    <citation type="submission" date="2014-05" db="EMBL/GenBank/DDBJ databases">
        <authorList>
            <person name="Chronopoulou M."/>
        </authorList>
    </citation>
    <scope>NUCLEOTIDE SEQUENCE</scope>
    <source>
        <tissue evidence="1">Whole organism</tissue>
    </source>
</reference>
<organism evidence="1">
    <name type="scientific">Lepeophtheirus salmonis</name>
    <name type="common">Salmon louse</name>
    <name type="synonym">Caligus salmonis</name>
    <dbReference type="NCBI Taxonomy" id="72036"/>
    <lineage>
        <taxon>Eukaryota</taxon>
        <taxon>Metazoa</taxon>
        <taxon>Ecdysozoa</taxon>
        <taxon>Arthropoda</taxon>
        <taxon>Crustacea</taxon>
        <taxon>Multicrustacea</taxon>
        <taxon>Hexanauplia</taxon>
        <taxon>Copepoda</taxon>
        <taxon>Siphonostomatoida</taxon>
        <taxon>Caligidae</taxon>
        <taxon>Lepeophtheirus</taxon>
    </lineage>
</organism>
<proteinExistence type="predicted"/>
<protein>
    <submittedName>
        <fullName evidence="1">Uncharacterized protein</fullName>
    </submittedName>
</protein>
<accession>A0A0K2V5S4</accession>
<name>A0A0K2V5S4_LEPSM</name>
<dbReference type="AlphaFoldDB" id="A0A0K2V5S4"/>
<feature type="non-terminal residue" evidence="1">
    <location>
        <position position="1"/>
    </location>
</feature>